<feature type="domain" description="Periplasmic binding protein" evidence="4">
    <location>
        <begin position="50"/>
        <end position="290"/>
    </location>
</feature>
<dbReference type="GO" id="GO:0030246">
    <property type="term" value="F:carbohydrate binding"/>
    <property type="evidence" value="ECO:0007669"/>
    <property type="project" value="TreeGrafter"/>
</dbReference>
<dbReference type="Proteomes" id="UP000608530">
    <property type="component" value="Unassembled WGS sequence"/>
</dbReference>
<keyword evidence="3" id="KW-0732">Signal</keyword>
<proteinExistence type="inferred from homology"/>
<sequence>MKSLRLLMVSGAVAAAFALSACGTGGNPGPGSGDGGGASAGAKRDLSVSVVVHAQPDNAFWRVVKQGALDAGEQYGVDVHVVGDGEGAKQATLIEAELAKQPDGLVVSAANPDALRSALAAAGEADVPFVTINSGAEDSAALGAIGHLGQSEAVAGEGAGRRLAESGATKMLCIIHEAGNIGLEQRCDGAADAFGGEVENLQVDVANPQGIQASVKSKLLADPGFDAVLSLDPAVTTATLAGMDEAGSDAALASFDINSDVLDAIAEGRVLFTVDQQQYLQGYLGVAFLVLYHDNLNTVGGGMPVLTGPAYVTRENVDEIADLVRRGTR</sequence>
<evidence type="ECO:0000313" key="5">
    <source>
        <dbReference type="EMBL" id="MBK0419578.1"/>
    </source>
</evidence>
<dbReference type="Gene3D" id="3.40.50.2300">
    <property type="match status" value="2"/>
</dbReference>
<dbReference type="RefSeq" id="WP_200115720.1">
    <property type="nucleotide sequence ID" value="NZ_JAEHOH010000014.1"/>
</dbReference>
<reference evidence="5" key="1">
    <citation type="submission" date="2020-12" db="EMBL/GenBank/DDBJ databases">
        <title>Leucobacter sp. CAS1, isolated from Chromium sludge.</title>
        <authorList>
            <person name="Xu Z."/>
        </authorList>
    </citation>
    <scope>NUCLEOTIDE SEQUENCE</scope>
    <source>
        <strain evidence="5">CSA1</strain>
    </source>
</reference>
<name>A0A934Q8S8_9MICO</name>
<dbReference type="PANTHER" id="PTHR30036">
    <property type="entry name" value="D-XYLOSE-BINDING PERIPLASMIC PROTEIN"/>
    <property type="match status" value="1"/>
</dbReference>
<dbReference type="PROSITE" id="PS51257">
    <property type="entry name" value="PROKAR_LIPOPROTEIN"/>
    <property type="match status" value="1"/>
</dbReference>
<evidence type="ECO:0000256" key="3">
    <source>
        <dbReference type="SAM" id="SignalP"/>
    </source>
</evidence>
<evidence type="ECO:0000259" key="4">
    <source>
        <dbReference type="Pfam" id="PF13407"/>
    </source>
</evidence>
<keyword evidence="6" id="KW-1185">Reference proteome</keyword>
<comment type="caution">
    <text evidence="5">The sequence shown here is derived from an EMBL/GenBank/DDBJ whole genome shotgun (WGS) entry which is preliminary data.</text>
</comment>
<dbReference type="GO" id="GO:0030288">
    <property type="term" value="C:outer membrane-bounded periplasmic space"/>
    <property type="evidence" value="ECO:0007669"/>
    <property type="project" value="TreeGrafter"/>
</dbReference>
<comment type="similarity">
    <text evidence="2">Belongs to the bacterial solute-binding protein 2 family.</text>
</comment>
<organism evidence="5 6">
    <name type="scientific">Leucobacter chromiisoli</name>
    <dbReference type="NCBI Taxonomy" id="2796471"/>
    <lineage>
        <taxon>Bacteria</taxon>
        <taxon>Bacillati</taxon>
        <taxon>Actinomycetota</taxon>
        <taxon>Actinomycetes</taxon>
        <taxon>Micrococcales</taxon>
        <taxon>Microbacteriaceae</taxon>
        <taxon>Leucobacter</taxon>
    </lineage>
</organism>
<feature type="signal peptide" evidence="3">
    <location>
        <begin position="1"/>
        <end position="21"/>
    </location>
</feature>
<dbReference type="SUPFAM" id="SSF53822">
    <property type="entry name" value="Periplasmic binding protein-like I"/>
    <property type="match status" value="1"/>
</dbReference>
<dbReference type="EMBL" id="JAEHOH010000014">
    <property type="protein sequence ID" value="MBK0419578.1"/>
    <property type="molecule type" value="Genomic_DNA"/>
</dbReference>
<dbReference type="InterPro" id="IPR028082">
    <property type="entry name" value="Peripla_BP_I"/>
</dbReference>
<dbReference type="AlphaFoldDB" id="A0A934Q8S8"/>
<dbReference type="InterPro" id="IPR025997">
    <property type="entry name" value="SBP_2_dom"/>
</dbReference>
<dbReference type="InterPro" id="IPR050555">
    <property type="entry name" value="Bact_Solute-Bind_Prot2"/>
</dbReference>
<evidence type="ECO:0000313" key="6">
    <source>
        <dbReference type="Proteomes" id="UP000608530"/>
    </source>
</evidence>
<evidence type="ECO:0000256" key="1">
    <source>
        <dbReference type="ARBA" id="ARBA00004196"/>
    </source>
</evidence>
<comment type="subcellular location">
    <subcellularLocation>
        <location evidence="1">Cell envelope</location>
    </subcellularLocation>
</comment>
<gene>
    <name evidence="5" type="ORF">JD276_11080</name>
</gene>
<dbReference type="PANTHER" id="PTHR30036:SF7">
    <property type="entry name" value="ABC TRANSPORTER PERIPLASMIC-BINDING PROTEIN YPHF"/>
    <property type="match status" value="1"/>
</dbReference>
<protein>
    <submittedName>
        <fullName evidence="5">Substrate-binding domain-containing protein</fullName>
    </submittedName>
</protein>
<evidence type="ECO:0000256" key="2">
    <source>
        <dbReference type="ARBA" id="ARBA00007639"/>
    </source>
</evidence>
<accession>A0A934Q8S8</accession>
<dbReference type="Pfam" id="PF13407">
    <property type="entry name" value="Peripla_BP_4"/>
    <property type="match status" value="1"/>
</dbReference>
<feature type="chain" id="PRO_5036953163" evidence="3">
    <location>
        <begin position="22"/>
        <end position="329"/>
    </location>
</feature>